<dbReference type="eggNOG" id="ENOG502ZTMU">
    <property type="taxonomic scope" value="Bacteria"/>
</dbReference>
<evidence type="ECO:0008006" key="4">
    <source>
        <dbReference type="Google" id="ProtNLM"/>
    </source>
</evidence>
<comment type="caution">
    <text evidence="2">The sequence shown here is derived from an EMBL/GenBank/DDBJ whole genome shotgun (WGS) entry which is preliminary data.</text>
</comment>
<feature type="region of interest" description="Disordered" evidence="1">
    <location>
        <begin position="235"/>
        <end position="281"/>
    </location>
</feature>
<sequence length="281" mass="29897">MHALHAKIVTAATFSLALGTVAHTEAASGLTLGDLDDTFAALTQVAQVVTGDDRTPPVEIEEDVVVETEDDPDVTTTAANGDRRFVCMFDRGQYSVMYQPSGQGRAYPWATPRQLGGGWSPQRRCEEISNRLESYRPDGLLELRAGVENGYDTVCATTQDVPGCRIVFTVPPGQDPLNTRDRVFDNLIAADEGRQTVGINTFAGSGGGSFGDFGSLFGRPQRQPSAGITLTPFLSPEDGGTGTRLQSGLPQGAPPASVVTPAEPTPATQPQRGRLNPDNFF</sequence>
<organism evidence="2 3">
    <name type="scientific">Rubidibacter lacunae KORDI 51-2</name>
    <dbReference type="NCBI Taxonomy" id="582515"/>
    <lineage>
        <taxon>Bacteria</taxon>
        <taxon>Bacillati</taxon>
        <taxon>Cyanobacteriota</taxon>
        <taxon>Cyanophyceae</taxon>
        <taxon>Oscillatoriophycideae</taxon>
        <taxon>Chroococcales</taxon>
        <taxon>Aphanothecaceae</taxon>
        <taxon>Rubidibacter</taxon>
    </lineage>
</organism>
<feature type="compositionally biased region" description="Low complexity" evidence="1">
    <location>
        <begin position="254"/>
        <end position="271"/>
    </location>
</feature>
<keyword evidence="3" id="KW-1185">Reference proteome</keyword>
<name>U5DHJ1_9CHRO</name>
<protein>
    <recommendedName>
        <fullName evidence="4">Circadian oscillating protein COP23</fullName>
    </recommendedName>
</protein>
<dbReference type="RefSeq" id="WP_022607529.1">
    <property type="nucleotide sequence ID" value="NZ_ASSJ01000055.1"/>
</dbReference>
<dbReference type="InterPro" id="IPR025478">
    <property type="entry name" value="COP23"/>
</dbReference>
<dbReference type="PATRIC" id="fig|582515.4.peg.2634"/>
<dbReference type="STRING" id="582515.KR51_00023410"/>
<proteinExistence type="predicted"/>
<dbReference type="EMBL" id="ASSJ01000055">
    <property type="protein sequence ID" value="ERN41081.1"/>
    <property type="molecule type" value="Genomic_DNA"/>
</dbReference>
<evidence type="ECO:0000313" key="3">
    <source>
        <dbReference type="Proteomes" id="UP000016960"/>
    </source>
</evidence>
<dbReference type="Proteomes" id="UP000016960">
    <property type="component" value="Unassembled WGS sequence"/>
</dbReference>
<dbReference type="OrthoDB" id="515781at2"/>
<dbReference type="AlphaFoldDB" id="U5DHJ1"/>
<dbReference type="Pfam" id="PF14218">
    <property type="entry name" value="COP23"/>
    <property type="match status" value="1"/>
</dbReference>
<evidence type="ECO:0000313" key="2">
    <source>
        <dbReference type="EMBL" id="ERN41081.1"/>
    </source>
</evidence>
<evidence type="ECO:0000256" key="1">
    <source>
        <dbReference type="SAM" id="MobiDB-lite"/>
    </source>
</evidence>
<reference evidence="2 3" key="1">
    <citation type="submission" date="2013-05" db="EMBL/GenBank/DDBJ databases">
        <title>Draft genome sequence of Rubidibacter lacunae KORDI 51-2.</title>
        <authorList>
            <person name="Choi D.H."/>
            <person name="Noh J.H."/>
            <person name="Kwon K.-K."/>
            <person name="Lee J.-H."/>
            <person name="Ryu J.-Y."/>
        </authorList>
    </citation>
    <scope>NUCLEOTIDE SEQUENCE [LARGE SCALE GENOMIC DNA]</scope>
    <source>
        <strain evidence="2 3">KORDI 51-2</strain>
    </source>
</reference>
<accession>U5DHJ1</accession>
<dbReference type="InParanoid" id="U5DHJ1"/>
<gene>
    <name evidence="2" type="ORF">KR51_00023410</name>
</gene>